<dbReference type="PANTHER" id="PTHR24006">
    <property type="entry name" value="UBIQUITIN CARBOXYL-TERMINAL HYDROLASE"/>
    <property type="match status" value="1"/>
</dbReference>
<dbReference type="AlphaFoldDB" id="A0A812J2X4"/>
<dbReference type="Proteomes" id="UP000604046">
    <property type="component" value="Unassembled WGS sequence"/>
</dbReference>
<comment type="caution">
    <text evidence="3">The sequence shown here is derived from an EMBL/GenBank/DDBJ whole genome shotgun (WGS) entry which is preliminary data.</text>
</comment>
<evidence type="ECO:0000313" key="3">
    <source>
        <dbReference type="EMBL" id="CAE7197792.1"/>
    </source>
</evidence>
<dbReference type="Gene3D" id="3.90.70.10">
    <property type="entry name" value="Cysteine proteinases"/>
    <property type="match status" value="2"/>
</dbReference>
<name>A0A812J2X4_9DINO</name>
<sequence>MALQTTIRLMSHHMLPKRSTNAQLDRHKLDQDVRSGAAGAKTLQLELAKALNELQDPTPASINSTLLQTCQNHYPVERKPTPASNPIVQHLWQKRREAEYAADNGDQRTVYQVVRRLAPWQPRRRVMIKDPQGRLLTLQQEHEALVSYSEDLFAPDTDQPDRTEQGLQLVFTVQEIESQLKSIKIGKAVPPNVAPASVWRLAATQVAELLKLAFEHSHQPGITLPIQWTDAWIVWLRTLVPQTNMTHALATSLRGLGADENMTAAIISLLDTSRQATTFADDTLVQWLIETSEDIAQLSSFINKLLGVMHDLGLLVNITKTACAASSATFGLLAFAPSAKAVALLRGWFYRQLRAVADSPAHITHESNQHLRQRLGVQDPVDATVQPLRHKLEKLRVAEPSIINQQQTIQYWEGMLQQYLIFHTDNTEVEPSSRLLSVPAQQTQPVACTVCGVYFPSTKAMNHVLNNVCAWQQRPGPTRDAETQVTVYQPDRHARSCTVIFQVALATAWHKVGAPETAPTTRDVRTCITAEFLARQLDPATYQQDTRDADDNEVIDMLTRHCGLCLQTLTNQQDWRRHCAHQHQESWKQALQEVANMWGQHSPMELIMRERPTEEETEGRKFRRREGKGPGKSKREPMAAPNHTNQQLARQVQVLTKYVSQHAMALQLLEADRSWVLWMDSGALGIIPQLVKTTATWKESREQNKCNCSLRQALLGALLLELQARLARMEEDKAAQAPLIQRKLLTAEPMAWTYTRWNPDKKIQEPKEGNVLSHQDAKEAIHLLKREVLKPNVTQRFHALGGVKKDRPGTTTFVLTVSLDADARPNINKALLALTDSAATSLRGARIRPERSHKPLPEDLQRAIDEKEDTAVTSTLPIRLCVLENPSNLCYLNSTVQALLHLFDQVKAADRAGFGSLRPMLNALKKCAKPQQLSRRNDCMKLLQGWHDLHQQHDAAELLQHLTKDGVPRILAGRWESRVSGIREHEPAIIRAWNTAVPLIPLPCSGYATTQLALDSWMTQPGPRNEAYVTALAAAPAILSVQLLRFQEKGGRIKKVRSPVTINPVIQVPTFTADHTQQLTMSEYRLISGIVHTGDTPNTGHYRCFFLKPQSHSSEVETIAEALEVGAATSALQLVDDGRTPVNTTARDVQHINRNWYILFFSRQ</sequence>
<protein>
    <recommendedName>
        <fullName evidence="2">USP domain-containing protein</fullName>
    </recommendedName>
</protein>
<dbReference type="CDD" id="cd02257">
    <property type="entry name" value="Peptidase_C19"/>
    <property type="match status" value="1"/>
</dbReference>
<gene>
    <name evidence="3" type="ORF">SNAT2548_LOCUS5642</name>
</gene>
<dbReference type="InterPro" id="IPR028889">
    <property type="entry name" value="USP"/>
</dbReference>
<dbReference type="SUPFAM" id="SSF54001">
    <property type="entry name" value="Cysteine proteinases"/>
    <property type="match status" value="1"/>
</dbReference>
<feature type="domain" description="USP" evidence="2">
    <location>
        <begin position="881"/>
        <end position="1164"/>
    </location>
</feature>
<organism evidence="3 4">
    <name type="scientific">Symbiodinium natans</name>
    <dbReference type="NCBI Taxonomy" id="878477"/>
    <lineage>
        <taxon>Eukaryota</taxon>
        <taxon>Sar</taxon>
        <taxon>Alveolata</taxon>
        <taxon>Dinophyceae</taxon>
        <taxon>Suessiales</taxon>
        <taxon>Symbiodiniaceae</taxon>
        <taxon>Symbiodinium</taxon>
    </lineage>
</organism>
<evidence type="ECO:0000313" key="4">
    <source>
        <dbReference type="Proteomes" id="UP000604046"/>
    </source>
</evidence>
<dbReference type="PROSITE" id="PS50235">
    <property type="entry name" value="USP_3"/>
    <property type="match status" value="1"/>
</dbReference>
<reference evidence="3" key="1">
    <citation type="submission" date="2021-02" db="EMBL/GenBank/DDBJ databases">
        <authorList>
            <person name="Dougan E. K."/>
            <person name="Rhodes N."/>
            <person name="Thang M."/>
            <person name="Chan C."/>
        </authorList>
    </citation>
    <scope>NUCLEOTIDE SEQUENCE</scope>
</reference>
<dbReference type="GO" id="GO:0005634">
    <property type="term" value="C:nucleus"/>
    <property type="evidence" value="ECO:0007669"/>
    <property type="project" value="TreeGrafter"/>
</dbReference>
<dbReference type="EMBL" id="CAJNDS010000362">
    <property type="protein sequence ID" value="CAE7197792.1"/>
    <property type="molecule type" value="Genomic_DNA"/>
</dbReference>
<proteinExistence type="predicted"/>
<keyword evidence="4" id="KW-1185">Reference proteome</keyword>
<feature type="region of interest" description="Disordered" evidence="1">
    <location>
        <begin position="610"/>
        <end position="644"/>
    </location>
</feature>
<dbReference type="Pfam" id="PF00443">
    <property type="entry name" value="UCH"/>
    <property type="match status" value="1"/>
</dbReference>
<dbReference type="GO" id="GO:0004843">
    <property type="term" value="F:cysteine-type deubiquitinase activity"/>
    <property type="evidence" value="ECO:0007669"/>
    <property type="project" value="InterPro"/>
</dbReference>
<dbReference type="PANTHER" id="PTHR24006:SF827">
    <property type="entry name" value="UBIQUITIN CARBOXYL-TERMINAL HYDROLASE 34"/>
    <property type="match status" value="1"/>
</dbReference>
<evidence type="ECO:0000259" key="2">
    <source>
        <dbReference type="PROSITE" id="PS50235"/>
    </source>
</evidence>
<dbReference type="InterPro" id="IPR001394">
    <property type="entry name" value="Peptidase_C19_UCH"/>
</dbReference>
<dbReference type="GO" id="GO:0016579">
    <property type="term" value="P:protein deubiquitination"/>
    <property type="evidence" value="ECO:0007669"/>
    <property type="project" value="InterPro"/>
</dbReference>
<dbReference type="OrthoDB" id="416454at2759"/>
<dbReference type="InterPro" id="IPR050164">
    <property type="entry name" value="Peptidase_C19"/>
</dbReference>
<feature type="compositionally biased region" description="Basic and acidic residues" evidence="1">
    <location>
        <begin position="610"/>
        <end position="620"/>
    </location>
</feature>
<dbReference type="InterPro" id="IPR038765">
    <property type="entry name" value="Papain-like_cys_pep_sf"/>
</dbReference>
<accession>A0A812J2X4</accession>
<evidence type="ECO:0000256" key="1">
    <source>
        <dbReference type="SAM" id="MobiDB-lite"/>
    </source>
</evidence>
<feature type="compositionally biased region" description="Basic and acidic residues" evidence="1">
    <location>
        <begin position="627"/>
        <end position="637"/>
    </location>
</feature>
<dbReference type="GO" id="GO:0005829">
    <property type="term" value="C:cytosol"/>
    <property type="evidence" value="ECO:0007669"/>
    <property type="project" value="TreeGrafter"/>
</dbReference>